<evidence type="ECO:0000256" key="5">
    <source>
        <dbReference type="ARBA" id="ARBA00022573"/>
    </source>
</evidence>
<keyword evidence="4 9" id="KW-1003">Cell membrane</keyword>
<name>R2P734_9ENTE</name>
<feature type="domain" description="CobQ/CobB/MinD/ParA nucleotide binding" evidence="10">
    <location>
        <begin position="1"/>
        <end position="169"/>
    </location>
</feature>
<dbReference type="eggNOG" id="COG1797">
    <property type="taxonomic scope" value="Bacteria"/>
</dbReference>
<dbReference type="UniPathway" id="UPA00148"/>
<keyword evidence="6 9" id="KW-0812">Transmembrane</keyword>
<organism evidence="11 13">
    <name type="scientific">Enterococcus raffinosus ATCC 49464</name>
    <dbReference type="NCBI Taxonomy" id="1158602"/>
    <lineage>
        <taxon>Bacteria</taxon>
        <taxon>Bacillati</taxon>
        <taxon>Bacillota</taxon>
        <taxon>Bacilli</taxon>
        <taxon>Lactobacillales</taxon>
        <taxon>Enterococcaceae</taxon>
        <taxon>Enterococcus</taxon>
    </lineage>
</organism>
<proteinExistence type="inferred from homology"/>
<dbReference type="GO" id="GO:0015420">
    <property type="term" value="F:ABC-type vitamin B12 transporter activity"/>
    <property type="evidence" value="ECO:0007669"/>
    <property type="project" value="UniProtKB-UniRule"/>
</dbReference>
<keyword evidence="5 9" id="KW-0169">Cobalamin biosynthesis</keyword>
<dbReference type="Pfam" id="PF01656">
    <property type="entry name" value="CbiA"/>
    <property type="match status" value="1"/>
</dbReference>
<dbReference type="Gene3D" id="3.40.50.300">
    <property type="entry name" value="P-loop containing nucleotide triphosphate hydrolases"/>
    <property type="match status" value="1"/>
</dbReference>
<dbReference type="AlphaFoldDB" id="R2P734"/>
<evidence type="ECO:0000313" key="12">
    <source>
        <dbReference type="EMBL" id="EOT74420.1"/>
    </source>
</evidence>
<dbReference type="GO" id="GO:0005886">
    <property type="term" value="C:plasma membrane"/>
    <property type="evidence" value="ECO:0007669"/>
    <property type="project" value="UniProtKB-SubCell"/>
</dbReference>
<dbReference type="HOGENOM" id="CLU_526525_0_0_9"/>
<dbReference type="InterPro" id="IPR004485">
    <property type="entry name" value="Cobalamin_biosynth_CobD/CbiB"/>
</dbReference>
<feature type="transmembrane region" description="Helical" evidence="9">
    <location>
        <begin position="276"/>
        <end position="294"/>
    </location>
</feature>
<evidence type="ECO:0000259" key="10">
    <source>
        <dbReference type="Pfam" id="PF01656"/>
    </source>
</evidence>
<dbReference type="InterPro" id="IPR027417">
    <property type="entry name" value="P-loop_NTPase"/>
</dbReference>
<comment type="pathway">
    <text evidence="2 9">Cofactor biosynthesis; adenosylcobalamin biosynthesis.</text>
</comment>
<evidence type="ECO:0000256" key="1">
    <source>
        <dbReference type="ARBA" id="ARBA00004651"/>
    </source>
</evidence>
<comment type="subcellular location">
    <subcellularLocation>
        <location evidence="1 9">Cell membrane</location>
        <topology evidence="1 9">Multi-pass membrane protein</topology>
    </subcellularLocation>
</comment>
<evidence type="ECO:0000256" key="2">
    <source>
        <dbReference type="ARBA" id="ARBA00004953"/>
    </source>
</evidence>
<comment type="caution">
    <text evidence="11">The sequence shown here is derived from an EMBL/GenBank/DDBJ whole genome shotgun (WGS) entry which is preliminary data.</text>
</comment>
<accession>R2P734</accession>
<keyword evidence="7 9" id="KW-1133">Transmembrane helix</keyword>
<dbReference type="EMBL" id="AJAL01000004">
    <property type="protein sequence ID" value="EOH80112.1"/>
    <property type="molecule type" value="Genomic_DNA"/>
</dbReference>
<dbReference type="SUPFAM" id="SSF52540">
    <property type="entry name" value="P-loop containing nucleoside triphosphate hydrolases"/>
    <property type="match status" value="1"/>
</dbReference>
<protein>
    <recommendedName>
        <fullName evidence="9">Cobalamin biosynthesis protein CobD</fullName>
    </recommendedName>
</protein>
<feature type="transmembrane region" description="Helical" evidence="9">
    <location>
        <begin position="493"/>
        <end position="516"/>
    </location>
</feature>
<dbReference type="NCBIfam" id="NF002204">
    <property type="entry name" value="PRK01077.1"/>
    <property type="match status" value="1"/>
</dbReference>
<reference evidence="11 13" key="1">
    <citation type="submission" date="2013-02" db="EMBL/GenBank/DDBJ databases">
        <title>The Genome Sequence of Enterococcus raffinosus ATCC_49464.</title>
        <authorList>
            <consortium name="The Broad Institute Genome Sequencing Platform"/>
            <consortium name="The Broad Institute Genome Sequencing Center for Infectious Disease"/>
            <person name="Earl A.M."/>
            <person name="Gilmore M.S."/>
            <person name="Lebreton F."/>
            <person name="Walker B."/>
            <person name="Young S.K."/>
            <person name="Zeng Q."/>
            <person name="Gargeya S."/>
            <person name="Fitzgerald M."/>
            <person name="Haas B."/>
            <person name="Abouelleil A."/>
            <person name="Alvarado L."/>
            <person name="Arachchi H.M."/>
            <person name="Berlin A.M."/>
            <person name="Chapman S.B."/>
            <person name="Dewar J."/>
            <person name="Goldberg J."/>
            <person name="Griggs A."/>
            <person name="Gujja S."/>
            <person name="Hansen M."/>
            <person name="Howarth C."/>
            <person name="Imamovic A."/>
            <person name="Larimer J."/>
            <person name="McCowan C."/>
            <person name="Murphy C."/>
            <person name="Neiman D."/>
            <person name="Pearson M."/>
            <person name="Priest M."/>
            <person name="Roberts A."/>
            <person name="Saif S."/>
            <person name="Shea T."/>
            <person name="Sisk P."/>
            <person name="Sykes S."/>
            <person name="Wortman J."/>
            <person name="Nusbaum C."/>
            <person name="Birren B."/>
        </authorList>
    </citation>
    <scope>NUCLEOTIDE SEQUENCE [LARGE SCALE GENOMIC DNA]</scope>
    <source>
        <strain evidence="11 13">ATCC 49464</strain>
    </source>
</reference>
<dbReference type="Pfam" id="PF03186">
    <property type="entry name" value="CobD_Cbib"/>
    <property type="match status" value="1"/>
</dbReference>
<evidence type="ECO:0000256" key="9">
    <source>
        <dbReference type="HAMAP-Rule" id="MF_00024"/>
    </source>
</evidence>
<evidence type="ECO:0000256" key="7">
    <source>
        <dbReference type="ARBA" id="ARBA00022989"/>
    </source>
</evidence>
<dbReference type="NCBIfam" id="TIGR00380">
    <property type="entry name" value="cobal_cbiB"/>
    <property type="match status" value="1"/>
</dbReference>
<dbReference type="CDD" id="cd05388">
    <property type="entry name" value="CobB_N"/>
    <property type="match status" value="1"/>
</dbReference>
<evidence type="ECO:0000313" key="11">
    <source>
        <dbReference type="EMBL" id="EOH80112.1"/>
    </source>
</evidence>
<comment type="similarity">
    <text evidence="3 9">Belongs to the CobD/CbiB family.</text>
</comment>
<evidence type="ECO:0000313" key="13">
    <source>
        <dbReference type="Proteomes" id="UP000013877"/>
    </source>
</evidence>
<evidence type="ECO:0000313" key="14">
    <source>
        <dbReference type="Proteomes" id="UP000014158"/>
    </source>
</evidence>
<evidence type="ECO:0000256" key="8">
    <source>
        <dbReference type="ARBA" id="ARBA00023136"/>
    </source>
</evidence>
<dbReference type="Proteomes" id="UP000014158">
    <property type="component" value="Unassembled WGS sequence"/>
</dbReference>
<dbReference type="HAMAP" id="MF_00024">
    <property type="entry name" value="CobD_CbiB"/>
    <property type="match status" value="1"/>
</dbReference>
<dbReference type="PATRIC" id="fig|1158602.3.peg.1284"/>
<dbReference type="GO" id="GO:0009236">
    <property type="term" value="P:cobalamin biosynthetic process"/>
    <property type="evidence" value="ECO:0007669"/>
    <property type="project" value="UniProtKB-UniRule"/>
</dbReference>
<sequence>MKLLQKQGYKIQPYKVGPDYVDTEYHTRITGKHSRNLDMFLVPNTDCLRSLFEKEAHQADICVIEGVMGLFDGLGVDKDYCSSAGIAKLLNCPVLLVVDGQSASTSVAAVVKGFANFDPEVNICGVLINKVASETHYQLIRKAVEKYTDIPVFGYLKREKGAELPSRQLGLIPDRESKDATQKIQKISESLEKTFDFKRLVESLPEEELSYKAPKYPHNWPHPIKSIGNFIDWFQQRYTQTKSENEKYRWGILLFLVTVFGTGLITYFILKISFLIHPFFGTFCYVYLAYTTLATKSLSLEGKKVYQKLTLDTLNSARKQVAMIVGRDTSELTEEEITKATIETVAENTSDGVVAPLLYLFIGGPVLAMMYKAVNTLDSMVGYVTPKYQAIGWFSAKMDDLWNFIPARLTWLFLLASAKLLNLNVANAWAVGKKDCRKHKSPNSGFPESIVAGALGIQLGGTHCYHGVEIYKPTIGVTLRSAEPRDILITNTLLYVTSILSLSIFSSIAIFFTYYLF</sequence>
<feature type="transmembrane region" description="Helical" evidence="9">
    <location>
        <begin position="357"/>
        <end position="374"/>
    </location>
</feature>
<keyword evidence="8 9" id="KW-0472">Membrane</keyword>
<feature type="transmembrane region" description="Helical" evidence="9">
    <location>
        <begin position="250"/>
        <end position="270"/>
    </location>
</feature>
<gene>
    <name evidence="9" type="primary">cobD</name>
    <name evidence="12" type="ORF">I590_03283</name>
    <name evidence="11" type="ORF">UAK_01267</name>
</gene>
<feature type="transmembrane region" description="Helical" evidence="9">
    <location>
        <begin position="409"/>
        <end position="431"/>
    </location>
</feature>
<dbReference type="EMBL" id="ASWF01000004">
    <property type="protein sequence ID" value="EOT74420.1"/>
    <property type="molecule type" value="Genomic_DNA"/>
</dbReference>
<dbReference type="eggNOG" id="COG1270">
    <property type="taxonomic scope" value="Bacteria"/>
</dbReference>
<dbReference type="PANTHER" id="PTHR34308">
    <property type="entry name" value="COBALAMIN BIOSYNTHESIS PROTEIN CBIB"/>
    <property type="match status" value="1"/>
</dbReference>
<reference evidence="12 14" key="2">
    <citation type="submission" date="2013-03" db="EMBL/GenBank/DDBJ databases">
        <title>The Genome Sequence of Enterococcus raffinosus ATCC_49464 (PacBio/Illumina hybrid assembly).</title>
        <authorList>
            <consortium name="The Broad Institute Genomics Platform"/>
            <consortium name="The Broad Institute Genome Sequencing Center for Infectious Disease"/>
            <person name="Earl A."/>
            <person name="Russ C."/>
            <person name="Gilmore M."/>
            <person name="Surin D."/>
            <person name="Walker B."/>
            <person name="Young S."/>
            <person name="Zeng Q."/>
            <person name="Gargeya S."/>
            <person name="Fitzgerald M."/>
            <person name="Haas B."/>
            <person name="Abouelleil A."/>
            <person name="Allen A.W."/>
            <person name="Alvarado L."/>
            <person name="Arachchi H.M."/>
            <person name="Berlin A.M."/>
            <person name="Chapman S.B."/>
            <person name="Gainer-Dewar J."/>
            <person name="Goldberg J."/>
            <person name="Griggs A."/>
            <person name="Gujja S."/>
            <person name="Hansen M."/>
            <person name="Howarth C."/>
            <person name="Imamovic A."/>
            <person name="Ireland A."/>
            <person name="Larimer J."/>
            <person name="McCowan C."/>
            <person name="Murphy C."/>
            <person name="Pearson M."/>
            <person name="Poon T.W."/>
            <person name="Priest M."/>
            <person name="Roberts A."/>
            <person name="Saif S."/>
            <person name="Shea T."/>
            <person name="Sisk P."/>
            <person name="Sykes S."/>
            <person name="Wortman J."/>
            <person name="Nusbaum C."/>
            <person name="Birren B."/>
        </authorList>
    </citation>
    <scope>NUCLEOTIDE SEQUENCE [LARGE SCALE GENOMIC DNA]</scope>
    <source>
        <strain evidence="12 14">ATCC 49464</strain>
    </source>
</reference>
<comment type="function">
    <text evidence="9">Converts cobyric acid to cobinamide by the addition of aminopropanol on the F carboxylic group.</text>
</comment>
<dbReference type="Proteomes" id="UP000013877">
    <property type="component" value="Unassembled WGS sequence"/>
</dbReference>
<evidence type="ECO:0000256" key="3">
    <source>
        <dbReference type="ARBA" id="ARBA00006263"/>
    </source>
</evidence>
<dbReference type="GO" id="GO:0048472">
    <property type="term" value="F:threonine-phosphate decarboxylase activity"/>
    <property type="evidence" value="ECO:0007669"/>
    <property type="project" value="InterPro"/>
</dbReference>
<keyword evidence="14" id="KW-1185">Reference proteome</keyword>
<evidence type="ECO:0000256" key="4">
    <source>
        <dbReference type="ARBA" id="ARBA00022475"/>
    </source>
</evidence>
<dbReference type="InterPro" id="IPR002586">
    <property type="entry name" value="CobQ/CobB/MinD/ParA_Nub-bd_dom"/>
</dbReference>
<evidence type="ECO:0000256" key="6">
    <source>
        <dbReference type="ARBA" id="ARBA00022692"/>
    </source>
</evidence>
<dbReference type="PANTHER" id="PTHR34308:SF1">
    <property type="entry name" value="COBALAMIN BIOSYNTHESIS PROTEIN CBIB"/>
    <property type="match status" value="1"/>
</dbReference>